<accession>A0A3S3U8T0</accession>
<sequence>MTRWRWKILQLSRKLWVRAVFLGLVGLLAALASVFAEAWLPWEFPVEISVTAVESLLTIIASSMLAVTTFSLSTMLGAFGAATNNVTPRATPLLLEDRLAQNVLSSFVGSFIFSIVGLVVLKTGAYGDRGRFILFLVTIAVIVMIVVMLMRWINHLLLLGRMGETTGRVELAAAQALRGRLEQPWLGGVALEDAEREPPEGAVVLRAGEVGYLQHIDLPGLALLADTLETEIRIPINPGKFLYADTVLAWHDGPAEKMEEFREAFTVGIARTFDQDPRFGFMVMAEIGSRALSPATNDAGTAIDVLGRLARLMTIWGEGTARLAEEPPEPAYPRLRVAPLSDNDLFEDAFMLMARDGAGLVEIQLRLRKTLEALGRIGSPAFRQAAERQRALAGARAAEALMLSQDLERLRD</sequence>
<keyword evidence="1" id="KW-0812">Transmembrane</keyword>
<feature type="transmembrane region" description="Helical" evidence="1">
    <location>
        <begin position="133"/>
        <end position="153"/>
    </location>
</feature>
<reference evidence="2 3" key="1">
    <citation type="journal article" date="2015" name="Int. J. Syst. Evol. Microbiol.">
        <title>Gemmobacter intermedius sp. nov., isolated from a white stork (Ciconia ciconia).</title>
        <authorList>
            <person name="Kampfer P."/>
            <person name="Jerzak L."/>
            <person name="Wilharm G."/>
            <person name="Golke J."/>
            <person name="Busse H.J."/>
            <person name="Glaeser S.P."/>
        </authorList>
    </citation>
    <scope>NUCLEOTIDE SEQUENCE [LARGE SCALE GENOMIC DNA]</scope>
    <source>
        <strain evidence="2 3">119/4</strain>
    </source>
</reference>
<name>A0A3S3U8T0_9RHOB</name>
<dbReference type="Pfam" id="PF10011">
    <property type="entry name" value="DUF2254"/>
    <property type="match status" value="1"/>
</dbReference>
<dbReference type="OrthoDB" id="2955631at2"/>
<keyword evidence="3" id="KW-1185">Reference proteome</keyword>
<organism evidence="2 3">
    <name type="scientific">Falsigemmobacter intermedius</name>
    <dbReference type="NCBI Taxonomy" id="1553448"/>
    <lineage>
        <taxon>Bacteria</taxon>
        <taxon>Pseudomonadati</taxon>
        <taxon>Pseudomonadota</taxon>
        <taxon>Alphaproteobacteria</taxon>
        <taxon>Rhodobacterales</taxon>
        <taxon>Paracoccaceae</taxon>
        <taxon>Falsigemmobacter</taxon>
    </lineage>
</organism>
<proteinExistence type="predicted"/>
<dbReference type="Proteomes" id="UP000287168">
    <property type="component" value="Unassembled WGS sequence"/>
</dbReference>
<dbReference type="EMBL" id="SBLC01000023">
    <property type="protein sequence ID" value="RWY39504.1"/>
    <property type="molecule type" value="Genomic_DNA"/>
</dbReference>
<feature type="transmembrane region" description="Helical" evidence="1">
    <location>
        <begin position="60"/>
        <end position="82"/>
    </location>
</feature>
<evidence type="ECO:0000313" key="2">
    <source>
        <dbReference type="EMBL" id="RWY39504.1"/>
    </source>
</evidence>
<dbReference type="RefSeq" id="WP_128490151.1">
    <property type="nucleotide sequence ID" value="NZ_JBHLXB010000047.1"/>
</dbReference>
<gene>
    <name evidence="2" type="ORF">EP867_14230</name>
</gene>
<keyword evidence="1" id="KW-1133">Transmembrane helix</keyword>
<feature type="transmembrane region" description="Helical" evidence="1">
    <location>
        <begin position="103"/>
        <end position="121"/>
    </location>
</feature>
<dbReference type="AlphaFoldDB" id="A0A3S3U8T0"/>
<dbReference type="InterPro" id="IPR018723">
    <property type="entry name" value="DUF2254_membrane"/>
</dbReference>
<comment type="caution">
    <text evidence="2">The sequence shown here is derived from an EMBL/GenBank/DDBJ whole genome shotgun (WGS) entry which is preliminary data.</text>
</comment>
<evidence type="ECO:0000256" key="1">
    <source>
        <dbReference type="SAM" id="Phobius"/>
    </source>
</evidence>
<evidence type="ECO:0000313" key="3">
    <source>
        <dbReference type="Proteomes" id="UP000287168"/>
    </source>
</evidence>
<keyword evidence="1" id="KW-0472">Membrane</keyword>
<protein>
    <submittedName>
        <fullName evidence="2">DUF2254 domain-containing protein</fullName>
    </submittedName>
</protein>